<evidence type="ECO:0000256" key="1">
    <source>
        <dbReference type="ARBA" id="ARBA00012552"/>
    </source>
</evidence>
<dbReference type="EMBL" id="QGKY02001015">
    <property type="protein sequence ID" value="KAF2575124.1"/>
    <property type="molecule type" value="Genomic_DNA"/>
</dbReference>
<comment type="catalytic activity">
    <reaction evidence="4">
        <text>ATP + H2O = ADP + phosphate + H(+)</text>
        <dbReference type="Rhea" id="RHEA:13065"/>
        <dbReference type="ChEBI" id="CHEBI:15377"/>
        <dbReference type="ChEBI" id="CHEBI:15378"/>
        <dbReference type="ChEBI" id="CHEBI:30616"/>
        <dbReference type="ChEBI" id="CHEBI:43474"/>
        <dbReference type="ChEBI" id="CHEBI:456216"/>
        <dbReference type="EC" id="3.6.4.13"/>
    </reaction>
</comment>
<keyword evidence="5" id="KW-1133">Transmembrane helix</keyword>
<keyword evidence="2" id="KW-0547">Nucleotide-binding</keyword>
<evidence type="ECO:0000313" key="7">
    <source>
        <dbReference type="EMBL" id="KAF2575124.1"/>
    </source>
</evidence>
<protein>
    <recommendedName>
        <fullName evidence="1">RNA helicase</fullName>
        <ecNumber evidence="1">3.6.4.13</ecNumber>
    </recommendedName>
</protein>
<keyword evidence="5" id="KW-0472">Membrane</keyword>
<keyword evidence="5" id="KW-0812">Transmembrane</keyword>
<evidence type="ECO:0000259" key="6">
    <source>
        <dbReference type="SMART" id="SM00847"/>
    </source>
</evidence>
<evidence type="ECO:0000256" key="3">
    <source>
        <dbReference type="ARBA" id="ARBA00022840"/>
    </source>
</evidence>
<feature type="domain" description="Helicase-associated" evidence="6">
    <location>
        <begin position="136"/>
        <end position="236"/>
    </location>
</feature>
<reference evidence="7" key="1">
    <citation type="submission" date="2019-12" db="EMBL/GenBank/DDBJ databases">
        <title>Genome sequencing and annotation of Brassica cretica.</title>
        <authorList>
            <person name="Studholme D.J."/>
            <person name="Sarris P.F."/>
        </authorList>
    </citation>
    <scope>NUCLEOTIDE SEQUENCE</scope>
    <source>
        <strain evidence="7">PFS-102/07</strain>
        <tissue evidence="7">Leaf</tissue>
    </source>
</reference>
<dbReference type="GO" id="GO:0005524">
    <property type="term" value="F:ATP binding"/>
    <property type="evidence" value="ECO:0007669"/>
    <property type="project" value="UniProtKB-KW"/>
</dbReference>
<dbReference type="GO" id="GO:0003723">
    <property type="term" value="F:RNA binding"/>
    <property type="evidence" value="ECO:0007669"/>
    <property type="project" value="TreeGrafter"/>
</dbReference>
<accession>A0A8S9IZ61</accession>
<comment type="caution">
    <text evidence="7">The sequence shown here is derived from an EMBL/GenBank/DDBJ whole genome shotgun (WGS) entry which is preliminary data.</text>
</comment>
<sequence length="295" mass="33085">MLIQSGWDAPKFNKVTGEGRKISYTVSILRKASGRGKSRQAGGLVTLQLPHQDEVFESIEDAQNRVAAFALHKLFSDLPVHFAITEPYASLVLIWKQEELFCTVQSTEEDRRANFVDRLLESDNLSLSASSSGISDAVPLVGAVEGDEELTPLGHHLAKLPVDVLIGKMLLYGGIFGCLSPILSIAAFLSYKSPFIYPKDEKQNVDRVKLALFSDNMDKSSELNNNDKQSDHLLMMVAYDKWVKILNERGMKAAQRFCESKFLSSSVMRMIRYILLGCYKSSRKDLHRVAEKMTF</sequence>
<gene>
    <name evidence="7" type="ORF">F2Q70_00001835</name>
</gene>
<dbReference type="PANTHER" id="PTHR18934">
    <property type="entry name" value="ATP-DEPENDENT RNA HELICASE"/>
    <property type="match status" value="1"/>
</dbReference>
<dbReference type="GO" id="GO:0003724">
    <property type="term" value="F:RNA helicase activity"/>
    <property type="evidence" value="ECO:0007669"/>
    <property type="project" value="UniProtKB-EC"/>
</dbReference>
<evidence type="ECO:0000256" key="4">
    <source>
        <dbReference type="ARBA" id="ARBA00047984"/>
    </source>
</evidence>
<dbReference type="AlphaFoldDB" id="A0A8S9IZ61"/>
<keyword evidence="3" id="KW-0067">ATP-binding</keyword>
<evidence type="ECO:0000256" key="2">
    <source>
        <dbReference type="ARBA" id="ARBA00022741"/>
    </source>
</evidence>
<dbReference type="SMART" id="SM00847">
    <property type="entry name" value="HA2"/>
    <property type="match status" value="1"/>
</dbReference>
<dbReference type="Gene3D" id="1.20.120.1080">
    <property type="match status" value="1"/>
</dbReference>
<feature type="transmembrane region" description="Helical" evidence="5">
    <location>
        <begin position="169"/>
        <end position="189"/>
    </location>
</feature>
<dbReference type="InterPro" id="IPR007502">
    <property type="entry name" value="Helicase-assoc_dom"/>
</dbReference>
<dbReference type="EC" id="3.6.4.13" evidence="1"/>
<dbReference type="InterPro" id="IPR048333">
    <property type="entry name" value="HA2_WH"/>
</dbReference>
<dbReference type="PANTHER" id="PTHR18934:SF246">
    <property type="entry name" value="DEXH-BOX ATP-DEPENDENT RNA HELICASE DEXH4, CHLOROPLASTIC-RELATED"/>
    <property type="match status" value="1"/>
</dbReference>
<dbReference type="Pfam" id="PF21010">
    <property type="entry name" value="HA2_C"/>
    <property type="match status" value="1"/>
</dbReference>
<organism evidence="7">
    <name type="scientific">Brassica cretica</name>
    <name type="common">Mustard</name>
    <dbReference type="NCBI Taxonomy" id="69181"/>
    <lineage>
        <taxon>Eukaryota</taxon>
        <taxon>Viridiplantae</taxon>
        <taxon>Streptophyta</taxon>
        <taxon>Embryophyta</taxon>
        <taxon>Tracheophyta</taxon>
        <taxon>Spermatophyta</taxon>
        <taxon>Magnoliopsida</taxon>
        <taxon>eudicotyledons</taxon>
        <taxon>Gunneridae</taxon>
        <taxon>Pentapetalae</taxon>
        <taxon>rosids</taxon>
        <taxon>malvids</taxon>
        <taxon>Brassicales</taxon>
        <taxon>Brassicaceae</taxon>
        <taxon>Brassiceae</taxon>
        <taxon>Brassica</taxon>
    </lineage>
</organism>
<proteinExistence type="predicted"/>
<dbReference type="Pfam" id="PF04408">
    <property type="entry name" value="WHD_HA2"/>
    <property type="match status" value="1"/>
</dbReference>
<evidence type="ECO:0000256" key="5">
    <source>
        <dbReference type="SAM" id="Phobius"/>
    </source>
</evidence>
<name>A0A8S9IZ61_BRACR</name>